<keyword evidence="1" id="KW-1133">Transmembrane helix</keyword>
<feature type="transmembrane region" description="Helical" evidence="1">
    <location>
        <begin position="26"/>
        <end position="47"/>
    </location>
</feature>
<evidence type="ECO:0000313" key="2">
    <source>
        <dbReference type="EMBL" id="WGI36884.1"/>
    </source>
</evidence>
<accession>A0ABY8LUH6</accession>
<sequence>MAIYLGLSFLLRLTILTKKLNVSFEIPFNIILGLILGPFKGAFLAILADTLNLLITSSIATWMIEYAIIPPFTAILSWLLFYIYQLKNKLSFITIFSIFIITISTLIIIYFSEVINGANQVKIENLSKDIRQIFTKELVLILIISFSSISLIILISFSILYFKTKKEIYYLIIFIFSVVLTIVILLRWLWGPYAFIKYYNRFIGIKNNKLREINQYFYFYLTPIILKGLITIPIYCVFLISLTPILIKLKKRYDTNNYDSYHKIKSTYY</sequence>
<dbReference type="Proteomes" id="UP001179842">
    <property type="component" value="Chromosome"/>
</dbReference>
<feature type="transmembrane region" description="Helical" evidence="1">
    <location>
        <begin position="217"/>
        <end position="247"/>
    </location>
</feature>
<dbReference type="RefSeq" id="WP_280102187.1">
    <property type="nucleotide sequence ID" value="NZ_CP122979.1"/>
</dbReference>
<gene>
    <name evidence="2" type="ORF">QEG99_01195</name>
</gene>
<feature type="transmembrane region" description="Helical" evidence="1">
    <location>
        <begin position="168"/>
        <end position="196"/>
    </location>
</feature>
<protein>
    <submittedName>
        <fullName evidence="2">ECF transporter S component</fullName>
    </submittedName>
</protein>
<keyword evidence="3" id="KW-1185">Reference proteome</keyword>
<feature type="transmembrane region" description="Helical" evidence="1">
    <location>
        <begin position="59"/>
        <end position="84"/>
    </location>
</feature>
<proteinExistence type="predicted"/>
<keyword evidence="1" id="KW-0472">Membrane</keyword>
<name>A0ABY8LUH6_9BACT</name>
<keyword evidence="1" id="KW-0812">Transmembrane</keyword>
<evidence type="ECO:0000256" key="1">
    <source>
        <dbReference type="SAM" id="Phobius"/>
    </source>
</evidence>
<feature type="transmembrane region" description="Helical" evidence="1">
    <location>
        <begin position="138"/>
        <end position="162"/>
    </location>
</feature>
<organism evidence="2 3">
    <name type="scientific">Mesomycoplasma lagogenitalium</name>
    <dbReference type="NCBI Taxonomy" id="171286"/>
    <lineage>
        <taxon>Bacteria</taxon>
        <taxon>Bacillati</taxon>
        <taxon>Mycoplasmatota</taxon>
        <taxon>Mycoplasmoidales</taxon>
        <taxon>Metamycoplasmataceae</taxon>
        <taxon>Mesomycoplasma</taxon>
    </lineage>
</organism>
<dbReference type="Gene3D" id="1.10.1760.20">
    <property type="match status" value="1"/>
</dbReference>
<dbReference type="EMBL" id="CP122979">
    <property type="protein sequence ID" value="WGI36884.1"/>
    <property type="molecule type" value="Genomic_DNA"/>
</dbReference>
<feature type="transmembrane region" description="Helical" evidence="1">
    <location>
        <begin position="90"/>
        <end position="112"/>
    </location>
</feature>
<reference evidence="2" key="1">
    <citation type="submission" date="2023-04" db="EMBL/GenBank/DDBJ databases">
        <title>Completed genome of Mycoplasma lagogenitalium type strain 12MS.</title>
        <authorList>
            <person name="Spergser J."/>
        </authorList>
    </citation>
    <scope>NUCLEOTIDE SEQUENCE</scope>
    <source>
        <strain evidence="2">12MS</strain>
    </source>
</reference>
<evidence type="ECO:0000313" key="3">
    <source>
        <dbReference type="Proteomes" id="UP001179842"/>
    </source>
</evidence>